<gene>
    <name evidence="1" type="ORF">B1A_18840</name>
</gene>
<dbReference type="PANTHER" id="PTHR35004">
    <property type="entry name" value="TRANSPOSASE RV3428C-RELATED"/>
    <property type="match status" value="1"/>
</dbReference>
<evidence type="ECO:0000313" key="1">
    <source>
        <dbReference type="EMBL" id="EQD34129.1"/>
    </source>
</evidence>
<dbReference type="AlphaFoldDB" id="T0ZZC2"/>
<feature type="non-terminal residue" evidence="1">
    <location>
        <position position="1"/>
    </location>
</feature>
<reference evidence="1" key="2">
    <citation type="journal article" date="2014" name="ISME J.">
        <title>Microbial stratification in low pH oxic and suboxic macroscopic growths along an acid mine drainage.</title>
        <authorList>
            <person name="Mendez-Garcia C."/>
            <person name="Mesa V."/>
            <person name="Sprenger R.R."/>
            <person name="Richter M."/>
            <person name="Diez M.S."/>
            <person name="Solano J."/>
            <person name="Bargiela R."/>
            <person name="Golyshina O.V."/>
            <person name="Manteca A."/>
            <person name="Ramos J.L."/>
            <person name="Gallego J.R."/>
            <person name="Llorente I."/>
            <person name="Martins Dos Santos V.A."/>
            <person name="Jensen O.N."/>
            <person name="Pelaez A.I."/>
            <person name="Sanchez J."/>
            <person name="Ferrer M."/>
        </authorList>
    </citation>
    <scope>NUCLEOTIDE SEQUENCE</scope>
</reference>
<organism evidence="1">
    <name type="scientific">mine drainage metagenome</name>
    <dbReference type="NCBI Taxonomy" id="410659"/>
    <lineage>
        <taxon>unclassified sequences</taxon>
        <taxon>metagenomes</taxon>
        <taxon>ecological metagenomes</taxon>
    </lineage>
</organism>
<protein>
    <submittedName>
        <fullName evidence="1">IstA2</fullName>
    </submittedName>
</protein>
<proteinExistence type="predicted"/>
<accession>T0ZZC2</accession>
<dbReference type="PANTHER" id="PTHR35004:SF8">
    <property type="entry name" value="TRANSPOSASE RV3428C-RELATED"/>
    <property type="match status" value="1"/>
</dbReference>
<comment type="caution">
    <text evidence="1">The sequence shown here is derived from an EMBL/GenBank/DDBJ whole genome shotgun (WGS) entry which is preliminary data.</text>
</comment>
<dbReference type="EMBL" id="AUZX01013900">
    <property type="protein sequence ID" value="EQD34129.1"/>
    <property type="molecule type" value="Genomic_DNA"/>
</dbReference>
<name>T0ZZC2_9ZZZZ</name>
<sequence length="142" mass="16267">RIWERLRDEYGVDVTESTVRRLVAQRREVIAPLVRQVYLMLAFGPGDLAQVDWGEAQVWIDGVLTKVYLFCMRLGYSTAPFVMAFPNMRMECFLEGHARSMEYFGGVPRHLVYDYVPRHIIVVLCPVSLCGGARTGCWYDAA</sequence>
<reference evidence="1" key="1">
    <citation type="submission" date="2013-08" db="EMBL/GenBank/DDBJ databases">
        <authorList>
            <person name="Mendez C."/>
            <person name="Richter M."/>
            <person name="Ferrer M."/>
            <person name="Sanchez J."/>
        </authorList>
    </citation>
    <scope>NUCLEOTIDE SEQUENCE</scope>
</reference>